<comment type="caution">
    <text evidence="2">The sequence shown here is derived from an EMBL/GenBank/DDBJ whole genome shotgun (WGS) entry which is preliminary data.</text>
</comment>
<dbReference type="Gene3D" id="1.20.1280.50">
    <property type="match status" value="1"/>
</dbReference>
<evidence type="ECO:0000313" key="2">
    <source>
        <dbReference type="EMBL" id="TCD65730.1"/>
    </source>
</evidence>
<organism evidence="2 3">
    <name type="scientific">Steccherinum ochraceum</name>
    <dbReference type="NCBI Taxonomy" id="92696"/>
    <lineage>
        <taxon>Eukaryota</taxon>
        <taxon>Fungi</taxon>
        <taxon>Dikarya</taxon>
        <taxon>Basidiomycota</taxon>
        <taxon>Agaricomycotina</taxon>
        <taxon>Agaricomycetes</taxon>
        <taxon>Polyporales</taxon>
        <taxon>Steccherinaceae</taxon>
        <taxon>Steccherinum</taxon>
    </lineage>
</organism>
<dbReference type="Proteomes" id="UP000292702">
    <property type="component" value="Unassembled WGS sequence"/>
</dbReference>
<dbReference type="OrthoDB" id="2791066at2759"/>
<protein>
    <recommendedName>
        <fullName evidence="1">F-box domain-containing protein</fullName>
    </recommendedName>
</protein>
<keyword evidence="3" id="KW-1185">Reference proteome</keyword>
<dbReference type="STRING" id="92696.A0A4R0RCF6"/>
<dbReference type="InterPro" id="IPR001810">
    <property type="entry name" value="F-box_dom"/>
</dbReference>
<name>A0A4R0RCF6_9APHY</name>
<gene>
    <name evidence="2" type="ORF">EIP91_002259</name>
</gene>
<proteinExistence type="predicted"/>
<sequence>MSPINDRLPAEMLSAIFVHCVHDAVASWHAPDMLSLPESLSWMTCTHVCRYWREIALHTPELWTFIWVAFNSTSVDVARCFISLSQQLPLSVFIYHAPRHAERGRLVLLHTVLNELPRIQDLTMLGRLPRKIHANLALRYRNVPAPLLRRIHATAPSIWQPLDSGVPEHAIAQDRMPRLQSIRWVPFGTRLNSLSLLFLPSLTSIVLENALWHEEDALGALLRVLDATPLLQFLQVSFGFPSTTGPDLSAPDVRLDHLRKLTVTTQADSATVVWFFQHITMPVTAHITCRMVSAEVPTRHPQLLITHLDETLRRPDYDAYDPSICWPFTALCYDPMHVPRTYMLWAPEADMTPYITTAAALEAVKGYQDDWGAAIVLSWRSETKIICPALESAFVLPTTGIRALFWGGQSMRGEDGTSSVEHMQQVETLVVDANRGSWHWSSADQLHNANTHIPFPNLKTLVVLHCAVSTDTVAGRMWWRELQRALNARLSAGLPRVETIVFAAAPADYILPRKPFEWMRELCEELIVDPPLEALCALLQEKCPQGFARILDWHFAHRERLYFLFHHMVQDEGGVVAESTIPIKAHHV</sequence>
<evidence type="ECO:0000259" key="1">
    <source>
        <dbReference type="Pfam" id="PF12937"/>
    </source>
</evidence>
<evidence type="ECO:0000313" key="3">
    <source>
        <dbReference type="Proteomes" id="UP000292702"/>
    </source>
</evidence>
<dbReference type="AlphaFoldDB" id="A0A4R0RCF6"/>
<dbReference type="Pfam" id="PF12937">
    <property type="entry name" value="F-box-like"/>
    <property type="match status" value="1"/>
</dbReference>
<dbReference type="EMBL" id="RWJN01000166">
    <property type="protein sequence ID" value="TCD65730.1"/>
    <property type="molecule type" value="Genomic_DNA"/>
</dbReference>
<accession>A0A4R0RCF6</accession>
<reference evidence="2 3" key="1">
    <citation type="submission" date="2018-11" db="EMBL/GenBank/DDBJ databases">
        <title>Genome assembly of Steccherinum ochraceum LE-BIN_3174, the white-rot fungus of the Steccherinaceae family (The Residual Polyporoid clade, Polyporales, Basidiomycota).</title>
        <authorList>
            <person name="Fedorova T.V."/>
            <person name="Glazunova O.A."/>
            <person name="Landesman E.O."/>
            <person name="Moiseenko K.V."/>
            <person name="Psurtseva N.V."/>
            <person name="Savinova O.S."/>
            <person name="Shakhova N.V."/>
            <person name="Tyazhelova T.V."/>
            <person name="Vasina D.V."/>
        </authorList>
    </citation>
    <scope>NUCLEOTIDE SEQUENCE [LARGE SCALE GENOMIC DNA]</scope>
    <source>
        <strain evidence="2 3">LE-BIN_3174</strain>
    </source>
</reference>
<feature type="domain" description="F-box" evidence="1">
    <location>
        <begin position="6"/>
        <end position="65"/>
    </location>
</feature>